<keyword evidence="1" id="KW-0812">Transmembrane</keyword>
<gene>
    <name evidence="2" type="ORF">CNEO_41206</name>
</gene>
<feature type="transmembrane region" description="Helical" evidence="1">
    <location>
        <begin position="184"/>
        <end position="201"/>
    </location>
</feature>
<evidence type="ECO:0000313" key="2">
    <source>
        <dbReference type="EMBL" id="CAG9704380.1"/>
    </source>
</evidence>
<evidence type="ECO:0000313" key="3">
    <source>
        <dbReference type="Proteomes" id="UP000789738"/>
    </source>
</evidence>
<feature type="transmembrane region" description="Helical" evidence="1">
    <location>
        <begin position="56"/>
        <end position="74"/>
    </location>
</feature>
<organism evidence="2 3">
    <name type="scientific">Clostridium neonatale</name>
    <dbReference type="NCBI Taxonomy" id="137838"/>
    <lineage>
        <taxon>Bacteria</taxon>
        <taxon>Bacillati</taxon>
        <taxon>Bacillota</taxon>
        <taxon>Clostridia</taxon>
        <taxon>Eubacteriales</taxon>
        <taxon>Clostridiaceae</taxon>
        <taxon>Clostridium</taxon>
    </lineage>
</organism>
<keyword evidence="1" id="KW-1133">Transmembrane helix</keyword>
<feature type="transmembrane region" description="Helical" evidence="1">
    <location>
        <begin position="213"/>
        <end position="235"/>
    </location>
</feature>
<proteinExistence type="predicted"/>
<name>A0AA86MEJ1_9CLOT</name>
<dbReference type="EMBL" id="CAKJVE010000004">
    <property type="protein sequence ID" value="CAG9704380.1"/>
    <property type="molecule type" value="Genomic_DNA"/>
</dbReference>
<comment type="caution">
    <text evidence="2">The sequence shown here is derived from an EMBL/GenBank/DDBJ whole genome shotgun (WGS) entry which is preliminary data.</text>
</comment>
<sequence length="256" mass="29172">MIIQSIVCILSLFFILTCPGNASRNISETATWFPEFAHLSFIQKFLMGYSSSLAKFIFEPNVVFMIAGVLLFILTSLKEKNKYIRMISGVPIVCNIVFGIFGFALAKIAPNIYNPVNCITQYGITKIVPLSILTISGLSFIFCIYICFKNSFKGLLCIYVLSLGFASRIAMGFSPTIWASNDRTFLYMYFSIIICSVMLYQEIYELKYEKIKYIDYFILFWAIVSFAFSCAYAFVLKTFLSKENLIEFIKNAGILK</sequence>
<feature type="transmembrane region" description="Helical" evidence="1">
    <location>
        <begin position="86"/>
        <end position="106"/>
    </location>
</feature>
<keyword evidence="1" id="KW-0472">Membrane</keyword>
<accession>A0AA86MEJ1</accession>
<protein>
    <submittedName>
        <fullName evidence="2">Uncharacterized protein</fullName>
    </submittedName>
</protein>
<feature type="transmembrane region" description="Helical" evidence="1">
    <location>
        <begin position="126"/>
        <end position="148"/>
    </location>
</feature>
<reference evidence="2" key="1">
    <citation type="submission" date="2021-10" db="EMBL/GenBank/DDBJ databases">
        <authorList>
            <person name="Mesa V."/>
        </authorList>
    </citation>
    <scope>NUCLEOTIDE SEQUENCE</scope>
    <source>
        <strain evidence="2">CC3_PB</strain>
    </source>
</reference>
<evidence type="ECO:0000256" key="1">
    <source>
        <dbReference type="SAM" id="Phobius"/>
    </source>
</evidence>
<dbReference type="Proteomes" id="UP000789738">
    <property type="component" value="Unassembled WGS sequence"/>
</dbReference>
<feature type="transmembrane region" description="Helical" evidence="1">
    <location>
        <begin position="155"/>
        <end position="178"/>
    </location>
</feature>
<dbReference type="AlphaFoldDB" id="A0AA86MEJ1"/>